<dbReference type="AlphaFoldDB" id="A0A346NL64"/>
<dbReference type="Gene3D" id="1.10.10.60">
    <property type="entry name" value="Homeodomain-like"/>
    <property type="match status" value="1"/>
</dbReference>
<feature type="domain" description="HTH araC/xylS-type" evidence="2">
    <location>
        <begin position="252"/>
        <end position="352"/>
    </location>
</feature>
<dbReference type="PANTHER" id="PTHR47894:SF1">
    <property type="entry name" value="HTH-TYPE TRANSCRIPTIONAL REGULATOR VQSM"/>
    <property type="match status" value="1"/>
</dbReference>
<protein>
    <submittedName>
        <fullName evidence="3">Helix-turn-helix domain-containing protein</fullName>
    </submittedName>
</protein>
<name>A0A346NL64_9ALTE</name>
<dbReference type="KEGG" id="salm:D0Y50_07760"/>
<dbReference type="Pfam" id="PF12833">
    <property type="entry name" value="HTH_18"/>
    <property type="match status" value="1"/>
</dbReference>
<dbReference type="RefSeq" id="WP_117316295.1">
    <property type="nucleotide sequence ID" value="NZ_CP031769.1"/>
</dbReference>
<dbReference type="SMART" id="SM00342">
    <property type="entry name" value="HTH_ARAC"/>
    <property type="match status" value="1"/>
</dbReference>
<dbReference type="InterPro" id="IPR018060">
    <property type="entry name" value="HTH_AraC"/>
</dbReference>
<gene>
    <name evidence="3" type="ORF">D0Y50_07760</name>
</gene>
<keyword evidence="1" id="KW-0238">DNA-binding</keyword>
<dbReference type="OrthoDB" id="6079354at2"/>
<dbReference type="PANTHER" id="PTHR47894">
    <property type="entry name" value="HTH-TYPE TRANSCRIPTIONAL REGULATOR GADX"/>
    <property type="match status" value="1"/>
</dbReference>
<evidence type="ECO:0000256" key="1">
    <source>
        <dbReference type="ARBA" id="ARBA00023125"/>
    </source>
</evidence>
<proteinExistence type="predicted"/>
<evidence type="ECO:0000313" key="4">
    <source>
        <dbReference type="Proteomes" id="UP000262073"/>
    </source>
</evidence>
<dbReference type="GO" id="GO:0000976">
    <property type="term" value="F:transcription cis-regulatory region binding"/>
    <property type="evidence" value="ECO:0007669"/>
    <property type="project" value="TreeGrafter"/>
</dbReference>
<dbReference type="GO" id="GO:0003700">
    <property type="term" value="F:DNA-binding transcription factor activity"/>
    <property type="evidence" value="ECO:0007669"/>
    <property type="project" value="InterPro"/>
</dbReference>
<accession>A0A346NL64</accession>
<reference evidence="3 4" key="1">
    <citation type="submission" date="2018-08" db="EMBL/GenBank/DDBJ databases">
        <title>Salinimonas sediminis sp. nov., a piezophilic bacterium isolated from a deep-sea sediment sample from the New Britain Trench.</title>
        <authorList>
            <person name="Cao J."/>
        </authorList>
    </citation>
    <scope>NUCLEOTIDE SEQUENCE [LARGE SCALE GENOMIC DNA]</scope>
    <source>
        <strain evidence="3 4">N102</strain>
    </source>
</reference>
<dbReference type="PROSITE" id="PS01124">
    <property type="entry name" value="HTH_ARAC_FAMILY_2"/>
    <property type="match status" value="1"/>
</dbReference>
<keyword evidence="4" id="KW-1185">Reference proteome</keyword>
<organism evidence="3 4">
    <name type="scientific">Salinimonas sediminis</name>
    <dbReference type="NCBI Taxonomy" id="2303538"/>
    <lineage>
        <taxon>Bacteria</taxon>
        <taxon>Pseudomonadati</taxon>
        <taxon>Pseudomonadota</taxon>
        <taxon>Gammaproteobacteria</taxon>
        <taxon>Alteromonadales</taxon>
        <taxon>Alteromonadaceae</taxon>
        <taxon>Alteromonas/Salinimonas group</taxon>
        <taxon>Salinimonas</taxon>
    </lineage>
</organism>
<sequence length="352" mass="39784">MTTRTLVLVSDKQLRLKPLLQALYQTAQHTGLNTAALLRGTGLFEEVFSQPLCISPSQLVRLLNNFQRLQRTPDSAFLVGDRLATLLQQDVATPLLYSPTLKHWLRAAPLVLGDFYTLFYVRRYIHQHDQYLVVTSALGTFAGWPLLHQILLSAFSQLLKQWGHQRVSLRYEFCRPTPTNIADYQVMLGTRLYFARPLDAIVVKQTITHLRPHSPQLDGKHIDATMPPAAVRTPYRPLVSLCRLVHGRAARRVTLPVVLRQLALNHSDLNLAEAARCLALSPATLKRRLADFNTSFSAICADASREQAVFLLSYEGLTNEQSALKMAVSDLTNFRRAVKRWTGLTPSQLRQR</sequence>
<evidence type="ECO:0000313" key="3">
    <source>
        <dbReference type="EMBL" id="AXR06271.1"/>
    </source>
</evidence>
<evidence type="ECO:0000259" key="2">
    <source>
        <dbReference type="PROSITE" id="PS01124"/>
    </source>
</evidence>
<dbReference type="Proteomes" id="UP000262073">
    <property type="component" value="Chromosome"/>
</dbReference>
<dbReference type="GO" id="GO:0005829">
    <property type="term" value="C:cytosol"/>
    <property type="evidence" value="ECO:0007669"/>
    <property type="project" value="TreeGrafter"/>
</dbReference>
<dbReference type="EMBL" id="CP031769">
    <property type="protein sequence ID" value="AXR06271.1"/>
    <property type="molecule type" value="Genomic_DNA"/>
</dbReference>